<dbReference type="GeneID" id="55641449"/>
<dbReference type="InterPro" id="IPR001279">
    <property type="entry name" value="Metallo-B-lactamas"/>
</dbReference>
<dbReference type="Gene3D" id="3.60.15.10">
    <property type="entry name" value="Ribonuclease Z/Hydroxyacylglutathione hydrolase-like"/>
    <property type="match status" value="1"/>
</dbReference>
<dbReference type="RefSeq" id="WP_174630453.1">
    <property type="nucleotide sequence ID" value="NZ_CP049074.1"/>
</dbReference>
<evidence type="ECO:0000313" key="2">
    <source>
        <dbReference type="EMBL" id="QKQ99960.1"/>
    </source>
</evidence>
<proteinExistence type="predicted"/>
<dbReference type="Pfam" id="PF12706">
    <property type="entry name" value="Lactamase_B_2"/>
    <property type="match status" value="1"/>
</dbReference>
<keyword evidence="2" id="KW-0378">Hydrolase</keyword>
<feature type="domain" description="Metallo-beta-lactamase" evidence="1">
    <location>
        <begin position="19"/>
        <end position="204"/>
    </location>
</feature>
<keyword evidence="3" id="KW-1185">Reference proteome</keyword>
<dbReference type="KEGG" id="mten:GWK48_05825"/>
<protein>
    <submittedName>
        <fullName evidence="2">MBL fold metallo-hydrolase</fullName>
    </submittedName>
</protein>
<gene>
    <name evidence="2" type="ORF">GWK48_05825</name>
</gene>
<accession>A0A6N0NXW7</accession>
<sequence length="228" mass="25072">MKVTFLGTGSGSTKGSARFKSGILIESKGAKVVLDFGSGIHMRLEDLGVIPDAVFVTHLHIDHFSGIFDHLVRRKIDNISPLRVFTLKEFGRILEAVKNSNDIDAIVHESRFPNATIEDLEIYSIEACHKIPAVSYVVTDGRKSVIYTGDTAEPCEPILNEIPRADLVIHEASCLDDCKAWGHTSIKEALRYVEKPVLTHIPSQIEKGVQNLVGDKAIIARDGMSIDV</sequence>
<dbReference type="InterPro" id="IPR036866">
    <property type="entry name" value="RibonucZ/Hydroxyglut_hydro"/>
</dbReference>
<dbReference type="PANTHER" id="PTHR46018">
    <property type="entry name" value="ZINC PHOSPHODIESTERASE ELAC PROTEIN 1"/>
    <property type="match status" value="1"/>
</dbReference>
<reference evidence="2 3" key="1">
    <citation type="submission" date="2020-02" db="EMBL/GenBank/DDBJ databases">
        <title>Comparative genome analysis reveals the metabolism and evolution of the thermophilic archaeal genus Metallosphaera.</title>
        <authorList>
            <person name="Jiang C."/>
        </authorList>
    </citation>
    <scope>NUCLEOTIDE SEQUENCE [LARGE SCALE GENOMIC DNA]</scope>
    <source>
        <strain evidence="2 3">Ric-A</strain>
    </source>
</reference>
<dbReference type="SMART" id="SM00849">
    <property type="entry name" value="Lactamase_B"/>
    <property type="match status" value="1"/>
</dbReference>
<dbReference type="GO" id="GO:0042781">
    <property type="term" value="F:3'-tRNA processing endoribonuclease activity"/>
    <property type="evidence" value="ECO:0007669"/>
    <property type="project" value="TreeGrafter"/>
</dbReference>
<dbReference type="SUPFAM" id="SSF56281">
    <property type="entry name" value="Metallo-hydrolase/oxidoreductase"/>
    <property type="match status" value="1"/>
</dbReference>
<dbReference type="EMBL" id="CP049074">
    <property type="protein sequence ID" value="QKQ99960.1"/>
    <property type="molecule type" value="Genomic_DNA"/>
</dbReference>
<evidence type="ECO:0000313" key="3">
    <source>
        <dbReference type="Proteomes" id="UP000509301"/>
    </source>
</evidence>
<evidence type="ECO:0000259" key="1">
    <source>
        <dbReference type="SMART" id="SM00849"/>
    </source>
</evidence>
<name>A0A6N0NXW7_9CREN</name>
<dbReference type="PANTHER" id="PTHR46018:SF2">
    <property type="entry name" value="ZINC PHOSPHODIESTERASE ELAC PROTEIN 1"/>
    <property type="match status" value="1"/>
</dbReference>
<dbReference type="OrthoDB" id="73420at2157"/>
<dbReference type="AlphaFoldDB" id="A0A6N0NXW7"/>
<organism evidence="2 3">
    <name type="scientific">Metallosphaera tengchongensis</name>
    <dbReference type="NCBI Taxonomy" id="1532350"/>
    <lineage>
        <taxon>Archaea</taxon>
        <taxon>Thermoproteota</taxon>
        <taxon>Thermoprotei</taxon>
        <taxon>Sulfolobales</taxon>
        <taxon>Sulfolobaceae</taxon>
        <taxon>Metallosphaera</taxon>
    </lineage>
</organism>
<dbReference type="Proteomes" id="UP000509301">
    <property type="component" value="Chromosome"/>
</dbReference>